<name>H2ZJE9_CIOSA</name>
<dbReference type="AlphaFoldDB" id="H2ZJE9"/>
<feature type="region of interest" description="Disordered" evidence="1">
    <location>
        <begin position="1"/>
        <end position="37"/>
    </location>
</feature>
<dbReference type="Ensembl" id="ENSCSAVT00000017908.1">
    <property type="protein sequence ID" value="ENSCSAVP00000017715.1"/>
    <property type="gene ID" value="ENSCSAVG00000010427.1"/>
</dbReference>
<reference evidence="2" key="2">
    <citation type="submission" date="2025-08" db="UniProtKB">
        <authorList>
            <consortium name="Ensembl"/>
        </authorList>
    </citation>
    <scope>IDENTIFICATION</scope>
</reference>
<feature type="compositionally biased region" description="Polar residues" evidence="1">
    <location>
        <begin position="14"/>
        <end position="27"/>
    </location>
</feature>
<proteinExistence type="predicted"/>
<dbReference type="Proteomes" id="UP000007875">
    <property type="component" value="Unassembled WGS sequence"/>
</dbReference>
<keyword evidence="3" id="KW-1185">Reference proteome</keyword>
<evidence type="ECO:0000313" key="3">
    <source>
        <dbReference type="Proteomes" id="UP000007875"/>
    </source>
</evidence>
<feature type="region of interest" description="Disordered" evidence="1">
    <location>
        <begin position="241"/>
        <end position="309"/>
    </location>
</feature>
<reference evidence="3" key="1">
    <citation type="submission" date="2003-08" db="EMBL/GenBank/DDBJ databases">
        <authorList>
            <person name="Birren B."/>
            <person name="Nusbaum C."/>
            <person name="Abebe A."/>
            <person name="Abouelleil A."/>
            <person name="Adekoya E."/>
            <person name="Ait-zahra M."/>
            <person name="Allen N."/>
            <person name="Allen T."/>
            <person name="An P."/>
            <person name="Anderson M."/>
            <person name="Anderson S."/>
            <person name="Arachchi H."/>
            <person name="Armbruster J."/>
            <person name="Bachantsang P."/>
            <person name="Baldwin J."/>
            <person name="Barry A."/>
            <person name="Bayul T."/>
            <person name="Blitshsteyn B."/>
            <person name="Bloom T."/>
            <person name="Blye J."/>
            <person name="Boguslavskiy L."/>
            <person name="Borowsky M."/>
            <person name="Boukhgalter B."/>
            <person name="Brunache A."/>
            <person name="Butler J."/>
            <person name="Calixte N."/>
            <person name="Calvo S."/>
            <person name="Camarata J."/>
            <person name="Campo K."/>
            <person name="Chang J."/>
            <person name="Cheshatsang Y."/>
            <person name="Citroen M."/>
            <person name="Collymore A."/>
            <person name="Considine T."/>
            <person name="Cook A."/>
            <person name="Cooke P."/>
            <person name="Corum B."/>
            <person name="Cuomo C."/>
            <person name="David R."/>
            <person name="Dawoe T."/>
            <person name="Degray S."/>
            <person name="Dodge S."/>
            <person name="Dooley K."/>
            <person name="Dorje P."/>
            <person name="Dorjee K."/>
            <person name="Dorris L."/>
            <person name="Duffey N."/>
            <person name="Dupes A."/>
            <person name="Elkins T."/>
            <person name="Engels R."/>
            <person name="Erickson J."/>
            <person name="Farina A."/>
            <person name="Faro S."/>
            <person name="Ferreira P."/>
            <person name="Fischer H."/>
            <person name="Fitzgerald M."/>
            <person name="Foley K."/>
            <person name="Gage D."/>
            <person name="Galagan J."/>
            <person name="Gearin G."/>
            <person name="Gnerre S."/>
            <person name="Gnirke A."/>
            <person name="Goyette A."/>
            <person name="Graham J."/>
            <person name="Grandbois E."/>
            <person name="Gyaltsen K."/>
            <person name="Hafez N."/>
            <person name="Hagopian D."/>
            <person name="Hagos B."/>
            <person name="Hall J."/>
            <person name="Hatcher B."/>
            <person name="Heller A."/>
            <person name="Higgins H."/>
            <person name="Honan T."/>
            <person name="Horn A."/>
            <person name="Houde N."/>
            <person name="Hughes L."/>
            <person name="Hulme W."/>
            <person name="Husby E."/>
            <person name="Iliev I."/>
            <person name="Jaffe D."/>
            <person name="Jones C."/>
            <person name="Kamal M."/>
            <person name="Kamat A."/>
            <person name="Kamvysselis M."/>
            <person name="Karlsson E."/>
            <person name="Kells C."/>
            <person name="Kieu A."/>
            <person name="Kisner P."/>
            <person name="Kodira C."/>
            <person name="Kulbokas E."/>
            <person name="Labutti K."/>
            <person name="Lama D."/>
            <person name="Landers T."/>
            <person name="Leger J."/>
            <person name="Levine S."/>
            <person name="Lewis D."/>
            <person name="Lewis T."/>
            <person name="Lindblad-toh K."/>
            <person name="Liu X."/>
            <person name="Lokyitsang T."/>
            <person name="Lokyitsang Y."/>
            <person name="Lucien O."/>
            <person name="Lui A."/>
            <person name="Ma L.J."/>
            <person name="Mabbitt R."/>
            <person name="Macdonald J."/>
            <person name="Maclean C."/>
            <person name="Major J."/>
            <person name="Manning J."/>
            <person name="Marabella R."/>
            <person name="Maru K."/>
            <person name="Matthews C."/>
            <person name="Mauceli E."/>
            <person name="Mccarthy M."/>
            <person name="Mcdonough S."/>
            <person name="Mcghee T."/>
            <person name="Meldrim J."/>
            <person name="Meneus L."/>
            <person name="Mesirov J."/>
            <person name="Mihalev A."/>
            <person name="Mihova T."/>
            <person name="Mikkelsen T."/>
            <person name="Mlenga V."/>
            <person name="Moru K."/>
            <person name="Mozes J."/>
            <person name="Mulrain L."/>
            <person name="Munson G."/>
            <person name="Naylor J."/>
            <person name="Newes C."/>
            <person name="Nguyen C."/>
            <person name="Nguyen N."/>
            <person name="Nguyen T."/>
            <person name="Nicol R."/>
            <person name="Nielsen C."/>
            <person name="Nizzari M."/>
            <person name="Norbu C."/>
            <person name="Norbu N."/>
            <person name="O'donnell P."/>
            <person name="Okoawo O."/>
            <person name="O'leary S."/>
            <person name="Omotosho B."/>
            <person name="O'neill K."/>
            <person name="Osman S."/>
            <person name="Parker S."/>
            <person name="Perrin D."/>
            <person name="Phunkhang P."/>
            <person name="Piqani B."/>
            <person name="Purcell S."/>
            <person name="Rachupka T."/>
            <person name="Ramasamy U."/>
            <person name="Rameau R."/>
            <person name="Ray V."/>
            <person name="Raymond C."/>
            <person name="Retta R."/>
            <person name="Richardson S."/>
            <person name="Rise C."/>
            <person name="Rodriguez J."/>
            <person name="Rogers J."/>
            <person name="Rogov P."/>
            <person name="Rutman M."/>
            <person name="Schupbach R."/>
            <person name="Seaman C."/>
            <person name="Settipalli S."/>
            <person name="Sharpe T."/>
            <person name="Sheridan J."/>
            <person name="Sherpa N."/>
            <person name="Shi J."/>
            <person name="Smirnov S."/>
            <person name="Smith C."/>
            <person name="Sougnez C."/>
            <person name="Spencer B."/>
            <person name="Stalker J."/>
            <person name="Stange-thomann N."/>
            <person name="Stavropoulos S."/>
            <person name="Stetson K."/>
            <person name="Stone C."/>
            <person name="Stone S."/>
            <person name="Stubbs M."/>
            <person name="Talamas J."/>
            <person name="Tchuinga P."/>
            <person name="Tenzing P."/>
            <person name="Tesfaye S."/>
            <person name="Theodore J."/>
            <person name="Thoulutsang Y."/>
            <person name="Topham K."/>
            <person name="Towey S."/>
            <person name="Tsamla T."/>
            <person name="Tsomo N."/>
            <person name="Vallee D."/>
            <person name="Vassiliev H."/>
            <person name="Venkataraman V."/>
            <person name="Vinson J."/>
            <person name="Vo A."/>
            <person name="Wade C."/>
            <person name="Wang S."/>
            <person name="Wangchuk T."/>
            <person name="Wangdi T."/>
            <person name="Whittaker C."/>
            <person name="Wilkinson J."/>
            <person name="Wu Y."/>
            <person name="Wyman D."/>
            <person name="Yadav S."/>
            <person name="Yang S."/>
            <person name="Yang X."/>
            <person name="Yeager S."/>
            <person name="Yee E."/>
            <person name="Young G."/>
            <person name="Zainoun J."/>
            <person name="Zembeck L."/>
            <person name="Zimmer A."/>
            <person name="Zody M."/>
            <person name="Lander E."/>
        </authorList>
    </citation>
    <scope>NUCLEOTIDE SEQUENCE [LARGE SCALE GENOMIC DNA]</scope>
</reference>
<reference evidence="2" key="3">
    <citation type="submission" date="2025-09" db="UniProtKB">
        <authorList>
            <consortium name="Ensembl"/>
        </authorList>
    </citation>
    <scope>IDENTIFICATION</scope>
</reference>
<evidence type="ECO:0000313" key="2">
    <source>
        <dbReference type="Ensembl" id="ENSCSAVP00000017715.1"/>
    </source>
</evidence>
<sequence length="309" mass="34863">MLATYDGVDVDAPSGTSFKPTSTQPSPILSDDKSHYNSEKKMEYDKIDETDLNKTITTDPLKNTDVNVGINRKTVWPDFNTKQNCYDAVDDSVPTLYQFSGFGETLDIDEEVPAAKKPKLDCQPAEQQTQEYGPEAYESVSSSRQRMAGLVSRVNSIIRRQERGLPIRYETENLTSIENELSHLREVIRYDQESDIASSDHVHSRVGEAADDEYEWSEYSHSVNRAFERIRSNLKRGIALESNHPQTTEDAISSVHLSKESDKDSQKLCYRNVSPYPSDGEVDGSDVLSTRGETPEPGDRRLRKRGNSQ</sequence>
<dbReference type="GeneTree" id="ENSGT00940000167738"/>
<organism evidence="2 3">
    <name type="scientific">Ciona savignyi</name>
    <name type="common">Pacific transparent sea squirt</name>
    <dbReference type="NCBI Taxonomy" id="51511"/>
    <lineage>
        <taxon>Eukaryota</taxon>
        <taxon>Metazoa</taxon>
        <taxon>Chordata</taxon>
        <taxon>Tunicata</taxon>
        <taxon>Ascidiacea</taxon>
        <taxon>Phlebobranchia</taxon>
        <taxon>Cionidae</taxon>
        <taxon>Ciona</taxon>
    </lineage>
</organism>
<feature type="compositionally biased region" description="Basic and acidic residues" evidence="1">
    <location>
        <begin position="257"/>
        <end position="266"/>
    </location>
</feature>
<dbReference type="HOGENOM" id="CLU_900027_0_0_1"/>
<accession>H2ZJE9</accession>
<evidence type="ECO:0000256" key="1">
    <source>
        <dbReference type="SAM" id="MobiDB-lite"/>
    </source>
</evidence>
<protein>
    <submittedName>
        <fullName evidence="2">Uncharacterized protein</fullName>
    </submittedName>
</protein>